<feature type="compositionally biased region" description="Basic and acidic residues" evidence="1">
    <location>
        <begin position="340"/>
        <end position="349"/>
    </location>
</feature>
<feature type="region of interest" description="Disordered" evidence="1">
    <location>
        <begin position="902"/>
        <end position="927"/>
    </location>
</feature>
<feature type="compositionally biased region" description="Polar residues" evidence="1">
    <location>
        <begin position="307"/>
        <end position="321"/>
    </location>
</feature>
<comment type="caution">
    <text evidence="3">The sequence shown here is derived from an EMBL/GenBank/DDBJ whole genome shotgun (WGS) entry which is preliminary data.</text>
</comment>
<feature type="region of interest" description="Disordered" evidence="1">
    <location>
        <begin position="243"/>
        <end position="349"/>
    </location>
</feature>
<dbReference type="PANTHER" id="PTHR42851:SF4">
    <property type="entry name" value="PWWP DOMAIN-CONTAINING PROTEIN"/>
    <property type="match status" value="1"/>
</dbReference>
<dbReference type="InterPro" id="IPR000313">
    <property type="entry name" value="PWWP_dom"/>
</dbReference>
<keyword evidence="4" id="KW-1185">Reference proteome</keyword>
<accession>A0A540L4P5</accession>
<feature type="compositionally biased region" description="Acidic residues" evidence="1">
    <location>
        <begin position="46"/>
        <end position="59"/>
    </location>
</feature>
<reference evidence="3 4" key="1">
    <citation type="journal article" date="2019" name="G3 (Bethesda)">
        <title>Sequencing of a Wild Apple (Malus baccata) Genome Unravels the Differences Between Cultivated and Wild Apple Species Regarding Disease Resistance and Cold Tolerance.</title>
        <authorList>
            <person name="Chen X."/>
        </authorList>
    </citation>
    <scope>NUCLEOTIDE SEQUENCE [LARGE SCALE GENOMIC DNA]</scope>
    <source>
        <strain evidence="4">cv. Shandingzi</strain>
        <tissue evidence="3">Leaves</tissue>
    </source>
</reference>
<feature type="region of interest" description="Disordered" evidence="1">
    <location>
        <begin position="1"/>
        <end position="20"/>
    </location>
</feature>
<feature type="region of interest" description="Disordered" evidence="1">
    <location>
        <begin position="40"/>
        <end position="59"/>
    </location>
</feature>
<dbReference type="SMART" id="SM00293">
    <property type="entry name" value="PWWP"/>
    <property type="match status" value="1"/>
</dbReference>
<dbReference type="PROSITE" id="PS50812">
    <property type="entry name" value="PWWP"/>
    <property type="match status" value="1"/>
</dbReference>
<proteinExistence type="predicted"/>
<dbReference type="InterPro" id="IPR053063">
    <property type="entry name" value="PWWP_domain_containing_PDP"/>
</dbReference>
<dbReference type="SUPFAM" id="SSF63748">
    <property type="entry name" value="Tudor/PWWP/MBT"/>
    <property type="match status" value="1"/>
</dbReference>
<gene>
    <name evidence="3" type="ORF">C1H46_032981</name>
</gene>
<evidence type="ECO:0000313" key="4">
    <source>
        <dbReference type="Proteomes" id="UP000315295"/>
    </source>
</evidence>
<dbReference type="Pfam" id="PF00855">
    <property type="entry name" value="PWWP"/>
    <property type="match status" value="1"/>
</dbReference>
<feature type="compositionally biased region" description="Polar residues" evidence="1">
    <location>
        <begin position="243"/>
        <end position="259"/>
    </location>
</feature>
<evidence type="ECO:0000259" key="2">
    <source>
        <dbReference type="PROSITE" id="PS50812"/>
    </source>
</evidence>
<protein>
    <recommendedName>
        <fullName evidence="2">PWWP domain-containing protein</fullName>
    </recommendedName>
</protein>
<dbReference type="EMBL" id="VIEB01000766">
    <property type="protein sequence ID" value="TQD81450.1"/>
    <property type="molecule type" value="Genomic_DNA"/>
</dbReference>
<dbReference type="AlphaFoldDB" id="A0A540L4P5"/>
<feature type="domain" description="PWWP" evidence="2">
    <location>
        <begin position="582"/>
        <end position="643"/>
    </location>
</feature>
<dbReference type="Proteomes" id="UP000315295">
    <property type="component" value="Unassembled WGS sequence"/>
</dbReference>
<evidence type="ECO:0000313" key="3">
    <source>
        <dbReference type="EMBL" id="TQD81450.1"/>
    </source>
</evidence>
<dbReference type="PANTHER" id="PTHR42851">
    <property type="entry name" value="ALDOLASE-RELATED"/>
    <property type="match status" value="1"/>
</dbReference>
<dbReference type="Gene3D" id="2.30.30.140">
    <property type="match status" value="1"/>
</dbReference>
<dbReference type="CDD" id="cd05162">
    <property type="entry name" value="PWWP"/>
    <property type="match status" value="1"/>
</dbReference>
<dbReference type="STRING" id="106549.A0A540L4P5"/>
<name>A0A540L4P5_MALBA</name>
<sequence length="1243" mass="135108">MDEQKDMDVALGSGSESTVSVSGHVAGETLAGAEACVSEGQVEGSFGEDGDDEGGDCEGDDIMVEVLGSNVYVGGVCTNGDGGDEGVGRDESVEVDMGSEGNVRSSGGDGGKVGELDSVAADISSTVIETQVVHFEEAEMVVRQDVDSEEVNVSDEKAQDATAENGLGGSLIEPVGSETQVVVSEVVRESVEVSAGGLVEVVEHEKKLVVGEVDALNDLKAQKAGVSDDEVWNPGIEKATVTVNEEGNPKPSSEQSQISAGGGDVAGVDNVDILTSKVAGKETRKTNENSSNPVEEQLVKIEPVGGSTHSGSNVPENSVSSPMPPQVVLGSDTGATGAQDSEKSQFLKPEESVEDMVHDIALVSTTLSLPAQVIPGGVVSVTDGRGLLNSEKELHLKPEESIGKNTFHDTVLVESNTEQEMEKDNHGNGAEQVGVDGADQSLESEKCLEKSATAYVAPIHLDMEAEEVNEQVSDAEGVLNGGEQIEDERDITPMDTEEVLDSVTAAETNVVHEVGVKEQFTDAVLDGLHGGQYMEGEKEATDAEQPKAGEEDILKQEAIEGSSEIVPQPRYELPPENHVFSASDLVWGKVKSHPWWPGQIFDYTVASEKAMKYHKKDCFLVAYFGDRTFAWNEPSSLRPFRSYFPQSEKQGNSEAFQNAVNCALEEVSRRVGLGLACSCIPKEVYEKIRFQKVENAGICQESSRRDEVDESASASSLECNKLLEYIKALARFPSGNSDRLEVVIAKAHMLAFYRLKGYYNLPEFQSCGDILENKDERIEHTTPNGKDVKGTFSGPDIITYSHKRKHNLRGGVYSKVKERSLSELMDGGLDSLDGGDWLDGNETDGLVSPSSGKRRKGFEYHVDDDGRKVTVAKVSNTTPAPKQSFKIGECIQRVASQLTGSPIVKSNSDRPAGDGSDVAFQSSGDVHRGKTIDGTEYSSLDELLSQLQSAAEDPRKDYHSLKTVVNFFCDFRNSVAVGQLPGMEHVAVDKVGGRKRKSNSAFGLPETFEFDDMNDTYWTDRVIQNGAEEQTPRRGRKVNYQPVVLAQPEKSPQEGRRPYTRKRYSQTVNALPPEKPVGYVDENAPTELVMNFTEVNSVPSEIKLNRMFRRFGPLKEAETEVDRESSRARVVFKKCSDAEVAIDSAGKFKIFGSIPVNYQLNYTPSQLNYTPSIQFSISPSATTHDQEMQLVLSSHDHEMHLDLSAHDQMQLDLSTHDHMQLDMQLDLSSHDQMHLDLSTFDNL</sequence>
<evidence type="ECO:0000256" key="1">
    <source>
        <dbReference type="SAM" id="MobiDB-lite"/>
    </source>
</evidence>
<organism evidence="3 4">
    <name type="scientific">Malus baccata</name>
    <name type="common">Siberian crab apple</name>
    <name type="synonym">Pyrus baccata</name>
    <dbReference type="NCBI Taxonomy" id="106549"/>
    <lineage>
        <taxon>Eukaryota</taxon>
        <taxon>Viridiplantae</taxon>
        <taxon>Streptophyta</taxon>
        <taxon>Embryophyta</taxon>
        <taxon>Tracheophyta</taxon>
        <taxon>Spermatophyta</taxon>
        <taxon>Magnoliopsida</taxon>
        <taxon>eudicotyledons</taxon>
        <taxon>Gunneridae</taxon>
        <taxon>Pentapetalae</taxon>
        <taxon>rosids</taxon>
        <taxon>fabids</taxon>
        <taxon>Rosales</taxon>
        <taxon>Rosaceae</taxon>
        <taxon>Amygdaloideae</taxon>
        <taxon>Maleae</taxon>
        <taxon>Malus</taxon>
    </lineage>
</organism>